<keyword evidence="4" id="KW-1185">Reference proteome</keyword>
<evidence type="ECO:0000256" key="1">
    <source>
        <dbReference type="SAM" id="Phobius"/>
    </source>
</evidence>
<proteinExistence type="predicted"/>
<dbReference type="Pfam" id="PF07811">
    <property type="entry name" value="TadE"/>
    <property type="match status" value="1"/>
</dbReference>
<keyword evidence="1" id="KW-0812">Transmembrane</keyword>
<dbReference type="InterPro" id="IPR012495">
    <property type="entry name" value="TadE-like_dom"/>
</dbReference>
<keyword evidence="1" id="KW-0472">Membrane</keyword>
<reference evidence="4" key="1">
    <citation type="journal article" date="2019" name="Int. J. Syst. Evol. Microbiol.">
        <title>The Global Catalogue of Microorganisms (GCM) 10K type strain sequencing project: providing services to taxonomists for standard genome sequencing and annotation.</title>
        <authorList>
            <consortium name="The Broad Institute Genomics Platform"/>
            <consortium name="The Broad Institute Genome Sequencing Center for Infectious Disease"/>
            <person name="Wu L."/>
            <person name="Ma J."/>
        </authorList>
    </citation>
    <scope>NUCLEOTIDE SEQUENCE [LARGE SCALE GENOMIC DNA]</scope>
    <source>
        <strain evidence="4">JCM 17938</strain>
    </source>
</reference>
<evidence type="ECO:0000259" key="2">
    <source>
        <dbReference type="Pfam" id="PF07811"/>
    </source>
</evidence>
<protein>
    <recommendedName>
        <fullName evidence="2">TadE-like domain-containing protein</fullName>
    </recommendedName>
</protein>
<comment type="caution">
    <text evidence="3">The sequence shown here is derived from an EMBL/GenBank/DDBJ whole genome shotgun (WGS) entry which is preliminary data.</text>
</comment>
<feature type="domain" description="TadE-like" evidence="2">
    <location>
        <begin position="22"/>
        <end position="64"/>
    </location>
</feature>
<organism evidence="3 4">
    <name type="scientific">Actinoallomurus liliacearum</name>
    <dbReference type="NCBI Taxonomy" id="1080073"/>
    <lineage>
        <taxon>Bacteria</taxon>
        <taxon>Bacillati</taxon>
        <taxon>Actinomycetota</taxon>
        <taxon>Actinomycetes</taxon>
        <taxon>Streptosporangiales</taxon>
        <taxon>Thermomonosporaceae</taxon>
        <taxon>Actinoallomurus</taxon>
    </lineage>
</organism>
<accession>A0ABP8TYX1</accession>
<evidence type="ECO:0000313" key="4">
    <source>
        <dbReference type="Proteomes" id="UP001500212"/>
    </source>
</evidence>
<feature type="transmembrane region" description="Helical" evidence="1">
    <location>
        <begin position="24"/>
        <end position="44"/>
    </location>
</feature>
<sequence length="153" mass="15684">MTRANHAVRPRCHAPAGSGDAGNAVVEAAILAPLFIVFLAALLVGARIRGAGAAVDQAAADAVRQASIARTPAQARSAATTSALATLHDKGLQCTPRISLDLAAFALPVGRPGTVTARVTCTVHFAEVTAPGMPGSRTVTKTHRSMLDPFRAR</sequence>
<dbReference type="Proteomes" id="UP001500212">
    <property type="component" value="Unassembled WGS sequence"/>
</dbReference>
<gene>
    <name evidence="3" type="ORF">GCM10023195_76960</name>
</gene>
<keyword evidence="1" id="KW-1133">Transmembrane helix</keyword>
<evidence type="ECO:0000313" key="3">
    <source>
        <dbReference type="EMBL" id="GAA4617255.1"/>
    </source>
</evidence>
<dbReference type="EMBL" id="BAABHJ010000039">
    <property type="protein sequence ID" value="GAA4617255.1"/>
    <property type="molecule type" value="Genomic_DNA"/>
</dbReference>
<name>A0ABP8TYX1_9ACTN</name>